<gene>
    <name evidence="2" type="ORF">X777_13136</name>
</gene>
<protein>
    <submittedName>
        <fullName evidence="2">Uncharacterized protein</fullName>
    </submittedName>
</protein>
<evidence type="ECO:0000313" key="2">
    <source>
        <dbReference type="EMBL" id="EZA60934.1"/>
    </source>
</evidence>
<accession>A0A026X0K9</accession>
<evidence type="ECO:0000256" key="1">
    <source>
        <dbReference type="SAM" id="MobiDB-lite"/>
    </source>
</evidence>
<reference evidence="2 3" key="1">
    <citation type="journal article" date="2014" name="Curr. Biol.">
        <title>The genome of the clonal raider ant Cerapachys biroi.</title>
        <authorList>
            <person name="Oxley P.R."/>
            <person name="Ji L."/>
            <person name="Fetter-Pruneda I."/>
            <person name="McKenzie S.K."/>
            <person name="Li C."/>
            <person name="Hu H."/>
            <person name="Zhang G."/>
            <person name="Kronauer D.J."/>
        </authorList>
    </citation>
    <scope>NUCLEOTIDE SEQUENCE [LARGE SCALE GENOMIC DNA]</scope>
</reference>
<organism evidence="2 3">
    <name type="scientific">Ooceraea biroi</name>
    <name type="common">Clonal raider ant</name>
    <name type="synonym">Cerapachys biroi</name>
    <dbReference type="NCBI Taxonomy" id="2015173"/>
    <lineage>
        <taxon>Eukaryota</taxon>
        <taxon>Metazoa</taxon>
        <taxon>Ecdysozoa</taxon>
        <taxon>Arthropoda</taxon>
        <taxon>Hexapoda</taxon>
        <taxon>Insecta</taxon>
        <taxon>Pterygota</taxon>
        <taxon>Neoptera</taxon>
        <taxon>Endopterygota</taxon>
        <taxon>Hymenoptera</taxon>
        <taxon>Apocrita</taxon>
        <taxon>Aculeata</taxon>
        <taxon>Formicoidea</taxon>
        <taxon>Formicidae</taxon>
        <taxon>Dorylinae</taxon>
        <taxon>Ooceraea</taxon>
    </lineage>
</organism>
<feature type="region of interest" description="Disordered" evidence="1">
    <location>
        <begin position="49"/>
        <end position="93"/>
    </location>
</feature>
<feature type="region of interest" description="Disordered" evidence="1">
    <location>
        <begin position="1"/>
        <end position="22"/>
    </location>
</feature>
<proteinExistence type="predicted"/>
<dbReference type="EMBL" id="KK107064">
    <property type="protein sequence ID" value="EZA60934.1"/>
    <property type="molecule type" value="Genomic_DNA"/>
</dbReference>
<name>A0A026X0K9_OOCBI</name>
<sequence length="93" mass="10405">MTYRYSRTPIATNNPPSSRYRGNAGAVWIHKVRSRKAEGISIEVELDAHRAAADPDEPHRAKSRTTREGQTGKRTRTRTRTAAGNEDCDITPL</sequence>
<dbReference type="Proteomes" id="UP000053097">
    <property type="component" value="Unassembled WGS sequence"/>
</dbReference>
<keyword evidence="3" id="KW-1185">Reference proteome</keyword>
<dbReference type="AlphaFoldDB" id="A0A026X0K9"/>
<feature type="compositionally biased region" description="Basic and acidic residues" evidence="1">
    <location>
        <begin position="49"/>
        <end position="71"/>
    </location>
</feature>
<evidence type="ECO:0000313" key="3">
    <source>
        <dbReference type="Proteomes" id="UP000053097"/>
    </source>
</evidence>